<dbReference type="EMBL" id="CABVPU010000010">
    <property type="protein sequence ID" value="VWB70073.1"/>
    <property type="molecule type" value="Genomic_DNA"/>
</dbReference>
<evidence type="ECO:0000313" key="2">
    <source>
        <dbReference type="Proteomes" id="UP000494174"/>
    </source>
</evidence>
<gene>
    <name evidence="1" type="ORF">BLA15945_03333</name>
</gene>
<sequence length="255" mass="29264">MYVYDSEFRKLSGEPKAAGAICYRRHLYTLDVAQSQVVLLEEMFSFFETQWATVFQMLTTDVADAALSELPEMEKILRLFIACQFWRHPARRALVIEYADRLPDLFEQMIDDDLVEILDKQMIEEICEARDMEDAARIIQYFLLPLLTYQTPFVPGERFRIAEVPQEYGHDLICSDGPLIGDTIEQVFHRAGTKIFPFSRDRMLLLGQEGCSVTPQEIEASQAELFASAPKYVFASSIAVLSRHLDNQEDRLAGC</sequence>
<organism evidence="1 2">
    <name type="scientific">Burkholderia lata (strain ATCC 17760 / DSM 23089 / LMG 22485 / NCIMB 9086 / R18194 / 383)</name>
    <dbReference type="NCBI Taxonomy" id="482957"/>
    <lineage>
        <taxon>Bacteria</taxon>
        <taxon>Pseudomonadati</taxon>
        <taxon>Pseudomonadota</taxon>
        <taxon>Betaproteobacteria</taxon>
        <taxon>Burkholderiales</taxon>
        <taxon>Burkholderiaceae</taxon>
        <taxon>Burkholderia</taxon>
        <taxon>Burkholderia cepacia complex</taxon>
    </lineage>
</organism>
<dbReference type="AlphaFoldDB" id="A0A6P2LSH4"/>
<accession>A0A6P2LSH4</accession>
<dbReference type="InterPro" id="IPR025332">
    <property type="entry name" value="DUF4238"/>
</dbReference>
<name>A0A6P2LSH4_BURL3</name>
<dbReference type="Proteomes" id="UP000494174">
    <property type="component" value="Unassembled WGS sequence"/>
</dbReference>
<reference evidence="1 2" key="1">
    <citation type="submission" date="2019-09" db="EMBL/GenBank/DDBJ databases">
        <authorList>
            <person name="Depoorter E."/>
        </authorList>
    </citation>
    <scope>NUCLEOTIDE SEQUENCE [LARGE SCALE GENOMIC DNA]</scope>
    <source>
        <strain evidence="1">R-15945</strain>
    </source>
</reference>
<evidence type="ECO:0008006" key="3">
    <source>
        <dbReference type="Google" id="ProtNLM"/>
    </source>
</evidence>
<proteinExistence type="predicted"/>
<evidence type="ECO:0000313" key="1">
    <source>
        <dbReference type="EMBL" id="VWB70073.1"/>
    </source>
</evidence>
<dbReference type="Pfam" id="PF14022">
    <property type="entry name" value="DUF4238"/>
    <property type="match status" value="1"/>
</dbReference>
<protein>
    <recommendedName>
        <fullName evidence="3">DUF4238 domain-containing protein</fullName>
    </recommendedName>
</protein>